<dbReference type="EMBL" id="ASHM01066047">
    <property type="protein sequence ID" value="PNX91382.1"/>
    <property type="molecule type" value="Genomic_DNA"/>
</dbReference>
<proteinExistence type="predicted"/>
<name>A0A2K3MKQ9_TRIPR</name>
<evidence type="ECO:0000313" key="1">
    <source>
        <dbReference type="EMBL" id="PNX91382.1"/>
    </source>
</evidence>
<feature type="non-terminal residue" evidence="1">
    <location>
        <position position="85"/>
    </location>
</feature>
<reference evidence="1 2" key="2">
    <citation type="journal article" date="2017" name="Front. Plant Sci.">
        <title>Gene Classification and Mining of Molecular Markers Useful in Red Clover (Trifolium pratense) Breeding.</title>
        <authorList>
            <person name="Istvanek J."/>
            <person name="Dluhosova J."/>
            <person name="Dluhos P."/>
            <person name="Patkova L."/>
            <person name="Nedelnik J."/>
            <person name="Repkova J."/>
        </authorList>
    </citation>
    <scope>NUCLEOTIDE SEQUENCE [LARGE SCALE GENOMIC DNA]</scope>
    <source>
        <strain evidence="2">cv. Tatra</strain>
        <tissue evidence="1">Young leaves</tissue>
    </source>
</reference>
<organism evidence="1 2">
    <name type="scientific">Trifolium pratense</name>
    <name type="common">Red clover</name>
    <dbReference type="NCBI Taxonomy" id="57577"/>
    <lineage>
        <taxon>Eukaryota</taxon>
        <taxon>Viridiplantae</taxon>
        <taxon>Streptophyta</taxon>
        <taxon>Embryophyta</taxon>
        <taxon>Tracheophyta</taxon>
        <taxon>Spermatophyta</taxon>
        <taxon>Magnoliopsida</taxon>
        <taxon>eudicotyledons</taxon>
        <taxon>Gunneridae</taxon>
        <taxon>Pentapetalae</taxon>
        <taxon>rosids</taxon>
        <taxon>fabids</taxon>
        <taxon>Fabales</taxon>
        <taxon>Fabaceae</taxon>
        <taxon>Papilionoideae</taxon>
        <taxon>50 kb inversion clade</taxon>
        <taxon>NPAAA clade</taxon>
        <taxon>Hologalegina</taxon>
        <taxon>IRL clade</taxon>
        <taxon>Trifolieae</taxon>
        <taxon>Trifolium</taxon>
    </lineage>
</organism>
<reference evidence="1 2" key="1">
    <citation type="journal article" date="2014" name="Am. J. Bot.">
        <title>Genome assembly and annotation for red clover (Trifolium pratense; Fabaceae).</title>
        <authorList>
            <person name="Istvanek J."/>
            <person name="Jaros M."/>
            <person name="Krenek A."/>
            <person name="Repkova J."/>
        </authorList>
    </citation>
    <scope>NUCLEOTIDE SEQUENCE [LARGE SCALE GENOMIC DNA]</scope>
    <source>
        <strain evidence="2">cv. Tatra</strain>
        <tissue evidence="1">Young leaves</tissue>
    </source>
</reference>
<gene>
    <name evidence="1" type="ORF">L195_g047513</name>
</gene>
<dbReference type="AlphaFoldDB" id="A0A2K3MKQ9"/>
<accession>A0A2K3MKQ9</accession>
<sequence length="85" mass="9563">MWKSRNRIFTTVHVCPMPRKNNVKATPEVTRFLVPDEKSHSSSLHENKRSATLGQSKAYIPDLLSRDPDVVLKYLPTNNGSLSVG</sequence>
<dbReference type="Proteomes" id="UP000236291">
    <property type="component" value="Unassembled WGS sequence"/>
</dbReference>
<comment type="caution">
    <text evidence="1">The sequence shown here is derived from an EMBL/GenBank/DDBJ whole genome shotgun (WGS) entry which is preliminary data.</text>
</comment>
<protein>
    <submittedName>
        <fullName evidence="1">Uncharacterized protein</fullName>
    </submittedName>
</protein>
<evidence type="ECO:0000313" key="2">
    <source>
        <dbReference type="Proteomes" id="UP000236291"/>
    </source>
</evidence>